<protein>
    <submittedName>
        <fullName evidence="2">Uncharacterized protein</fullName>
    </submittedName>
</protein>
<keyword evidence="1" id="KW-0472">Membrane</keyword>
<accession>A0ABT9IUB1</accession>
<proteinExistence type="predicted"/>
<feature type="transmembrane region" description="Helical" evidence="1">
    <location>
        <begin position="7"/>
        <end position="29"/>
    </location>
</feature>
<keyword evidence="1" id="KW-0812">Transmembrane</keyword>
<reference evidence="2 3" key="1">
    <citation type="submission" date="2023-08" db="EMBL/GenBank/DDBJ databases">
        <authorList>
            <person name="Park J.-S."/>
        </authorList>
    </citation>
    <scope>NUCLEOTIDE SEQUENCE [LARGE SCALE GENOMIC DNA]</scope>
    <source>
        <strain evidence="2 3">2205SS18-9</strain>
    </source>
</reference>
<evidence type="ECO:0000313" key="2">
    <source>
        <dbReference type="EMBL" id="MDP5272913.1"/>
    </source>
</evidence>
<sequence length="85" mass="9849">MKLAKKYLFLIISFFGLLSVGFILFYKYLKAKEFAKKDGGIQSGYDALNLEIINVIYGYALLIIVIIHIILLIIFIFEDKRKKNV</sequence>
<dbReference type="RefSeq" id="WP_305990212.1">
    <property type="nucleotide sequence ID" value="NZ_JAVAMP010000001.1"/>
</dbReference>
<name>A0ABT9IUB1_9BACL</name>
<feature type="transmembrane region" description="Helical" evidence="1">
    <location>
        <begin position="56"/>
        <end position="77"/>
    </location>
</feature>
<gene>
    <name evidence="2" type="ORF">Q5Y73_02230</name>
</gene>
<dbReference type="Proteomes" id="UP001231941">
    <property type="component" value="Unassembled WGS sequence"/>
</dbReference>
<dbReference type="EMBL" id="JAVAMP010000001">
    <property type="protein sequence ID" value="MDP5272913.1"/>
    <property type="molecule type" value="Genomic_DNA"/>
</dbReference>
<organism evidence="2 3">
    <name type="scientific">Chengkuizengella axinellae</name>
    <dbReference type="NCBI Taxonomy" id="3064388"/>
    <lineage>
        <taxon>Bacteria</taxon>
        <taxon>Bacillati</taxon>
        <taxon>Bacillota</taxon>
        <taxon>Bacilli</taxon>
        <taxon>Bacillales</taxon>
        <taxon>Paenibacillaceae</taxon>
        <taxon>Chengkuizengella</taxon>
    </lineage>
</organism>
<keyword evidence="3" id="KW-1185">Reference proteome</keyword>
<comment type="caution">
    <text evidence="2">The sequence shown here is derived from an EMBL/GenBank/DDBJ whole genome shotgun (WGS) entry which is preliminary data.</text>
</comment>
<keyword evidence="1" id="KW-1133">Transmembrane helix</keyword>
<evidence type="ECO:0000256" key="1">
    <source>
        <dbReference type="SAM" id="Phobius"/>
    </source>
</evidence>
<evidence type="ECO:0000313" key="3">
    <source>
        <dbReference type="Proteomes" id="UP001231941"/>
    </source>
</evidence>